<dbReference type="PANTHER" id="PTHR46491:SF3">
    <property type="entry name" value="CDGSH IRON-SULFUR DOMAIN-CONTAINING PROTEIN 3, MITOCHONDRIAL"/>
    <property type="match status" value="1"/>
</dbReference>
<evidence type="ECO:0000256" key="3">
    <source>
        <dbReference type="ARBA" id="ARBA00023004"/>
    </source>
</evidence>
<keyword evidence="2" id="KW-0479">Metal-binding</keyword>
<dbReference type="GO" id="GO:0005737">
    <property type="term" value="C:cytoplasm"/>
    <property type="evidence" value="ECO:0007669"/>
    <property type="project" value="UniProtKB-ARBA"/>
</dbReference>
<dbReference type="Gene3D" id="3.40.5.90">
    <property type="entry name" value="CDGSH iron-sulfur domain, mitoNEET-type"/>
    <property type="match status" value="2"/>
</dbReference>
<evidence type="ECO:0000313" key="6">
    <source>
        <dbReference type="EMBL" id="MPM75072.1"/>
    </source>
</evidence>
<sequence>MSSENTLYKIKIMKDGPYIVTGSLPLYEKLIVPKGGEYKFVPGRPLPQAERYALCRCGKSKNAPFCDGSHTACGFRGGETASKDTYAKRAVLIEGPGVDLLDDGRCAMARFCHTRDGDAWELTGDSRSEAARKQVIRAASDCPAGRLTAVEKDGTIHEPELEPSIDVLQDPENGASAGLFVKGYVPIESSDGTQYEPRNRVVLCRCGASANKPFCDAAHLLIKYLDK</sequence>
<keyword evidence="1" id="KW-0001">2Fe-2S</keyword>
<dbReference type="GO" id="GO:0051537">
    <property type="term" value="F:2 iron, 2 sulfur cluster binding"/>
    <property type="evidence" value="ECO:0007669"/>
    <property type="project" value="UniProtKB-KW"/>
</dbReference>
<name>A0A645CDX8_9ZZZZ</name>
<dbReference type="InterPro" id="IPR052950">
    <property type="entry name" value="CISD"/>
</dbReference>
<dbReference type="InterPro" id="IPR018967">
    <property type="entry name" value="FeS-contain_CDGSH-typ"/>
</dbReference>
<organism evidence="6">
    <name type="scientific">bioreactor metagenome</name>
    <dbReference type="NCBI Taxonomy" id="1076179"/>
    <lineage>
        <taxon>unclassified sequences</taxon>
        <taxon>metagenomes</taxon>
        <taxon>ecological metagenomes</taxon>
    </lineage>
</organism>
<dbReference type="PANTHER" id="PTHR46491">
    <property type="entry name" value="CDGSH IRON SULFUR DOMAIN PROTEIN HOMOLOG"/>
    <property type="match status" value="1"/>
</dbReference>
<evidence type="ECO:0000256" key="4">
    <source>
        <dbReference type="ARBA" id="ARBA00023014"/>
    </source>
</evidence>
<keyword evidence="3" id="KW-0408">Iron</keyword>
<evidence type="ECO:0000256" key="1">
    <source>
        <dbReference type="ARBA" id="ARBA00022714"/>
    </source>
</evidence>
<dbReference type="InterPro" id="IPR042216">
    <property type="entry name" value="MitoNEET_CISD"/>
</dbReference>
<evidence type="ECO:0000259" key="5">
    <source>
        <dbReference type="SMART" id="SM00704"/>
    </source>
</evidence>
<keyword evidence="4" id="KW-0411">Iron-sulfur</keyword>
<dbReference type="AlphaFoldDB" id="A0A645CDX8"/>
<protein>
    <recommendedName>
        <fullName evidence="5">Iron-binding zinc finger CDGSH type domain-containing protein</fullName>
    </recommendedName>
</protein>
<feature type="domain" description="Iron-binding zinc finger CDGSH type" evidence="5">
    <location>
        <begin position="39"/>
        <end position="76"/>
    </location>
</feature>
<dbReference type="Pfam" id="PF06902">
    <property type="entry name" value="Fer4_19"/>
    <property type="match status" value="1"/>
</dbReference>
<dbReference type="PIRSF" id="PIRSF009180">
    <property type="entry name" value="UCP009180"/>
    <property type="match status" value="1"/>
</dbReference>
<reference evidence="6" key="1">
    <citation type="submission" date="2019-08" db="EMBL/GenBank/DDBJ databases">
        <authorList>
            <person name="Kucharzyk K."/>
            <person name="Murdoch R.W."/>
            <person name="Higgins S."/>
            <person name="Loffler F."/>
        </authorList>
    </citation>
    <scope>NUCLEOTIDE SEQUENCE</scope>
</reference>
<dbReference type="GO" id="GO:0046872">
    <property type="term" value="F:metal ion binding"/>
    <property type="evidence" value="ECO:0007669"/>
    <property type="project" value="UniProtKB-KW"/>
</dbReference>
<dbReference type="SMART" id="SM00704">
    <property type="entry name" value="ZnF_CDGSH"/>
    <property type="match status" value="2"/>
</dbReference>
<proteinExistence type="predicted"/>
<feature type="domain" description="Iron-binding zinc finger CDGSH type" evidence="5">
    <location>
        <begin position="188"/>
        <end position="225"/>
    </location>
</feature>
<dbReference type="EMBL" id="VSSQ01026384">
    <property type="protein sequence ID" value="MPM75072.1"/>
    <property type="molecule type" value="Genomic_DNA"/>
</dbReference>
<accession>A0A645CDX8</accession>
<evidence type="ECO:0000256" key="2">
    <source>
        <dbReference type="ARBA" id="ARBA00022723"/>
    </source>
</evidence>
<dbReference type="InterPro" id="IPR016548">
    <property type="entry name" value="UCP009180"/>
</dbReference>
<comment type="caution">
    <text evidence="6">The sequence shown here is derived from an EMBL/GenBank/DDBJ whole genome shotgun (WGS) entry which is preliminary data.</text>
</comment>
<dbReference type="Pfam" id="PF09360">
    <property type="entry name" value="zf-CDGSH"/>
    <property type="match status" value="2"/>
</dbReference>
<dbReference type="InterPro" id="IPR010693">
    <property type="entry name" value="Divergent_4Fe-4S_mono-cluster"/>
</dbReference>
<gene>
    <name evidence="6" type="ORF">SDC9_122063</name>
</gene>